<dbReference type="SUPFAM" id="SSF54292">
    <property type="entry name" value="2Fe-2S ferredoxin-like"/>
    <property type="match status" value="1"/>
</dbReference>
<protein>
    <submittedName>
        <fullName evidence="9">Oxidoreductase</fullName>
    </submittedName>
</protein>
<evidence type="ECO:0000256" key="3">
    <source>
        <dbReference type="ARBA" id="ARBA00022723"/>
    </source>
</evidence>
<reference evidence="9 10" key="1">
    <citation type="submission" date="2018-10" db="EMBL/GenBank/DDBJ databases">
        <title>Rhodobacter sp . BO-81.</title>
        <authorList>
            <person name="Im W.T."/>
        </authorList>
    </citation>
    <scope>NUCLEOTIDE SEQUENCE [LARGE SCALE GENOMIC DNA]</scope>
    <source>
        <strain evidence="9 10">BO-81</strain>
    </source>
</reference>
<accession>A0A421BKN9</accession>
<dbReference type="Pfam" id="PF00111">
    <property type="entry name" value="Fer2"/>
    <property type="match status" value="1"/>
</dbReference>
<dbReference type="InterPro" id="IPR050415">
    <property type="entry name" value="MRET"/>
</dbReference>
<keyword evidence="1" id="KW-0285">Flavoprotein</keyword>
<dbReference type="PANTHER" id="PTHR47354">
    <property type="entry name" value="NADH OXIDOREDUCTASE HCR"/>
    <property type="match status" value="1"/>
</dbReference>
<dbReference type="GO" id="GO:0051537">
    <property type="term" value="F:2 iron, 2 sulfur cluster binding"/>
    <property type="evidence" value="ECO:0007669"/>
    <property type="project" value="UniProtKB-KW"/>
</dbReference>
<dbReference type="PROSITE" id="PS51384">
    <property type="entry name" value="FAD_FR"/>
    <property type="match status" value="1"/>
</dbReference>
<evidence type="ECO:0000313" key="10">
    <source>
        <dbReference type="Proteomes" id="UP000279673"/>
    </source>
</evidence>
<dbReference type="InterPro" id="IPR036010">
    <property type="entry name" value="2Fe-2S_ferredoxin-like_sf"/>
</dbReference>
<evidence type="ECO:0000256" key="1">
    <source>
        <dbReference type="ARBA" id="ARBA00022630"/>
    </source>
</evidence>
<dbReference type="CDD" id="cd00207">
    <property type="entry name" value="fer2"/>
    <property type="match status" value="1"/>
</dbReference>
<dbReference type="InterPro" id="IPR017938">
    <property type="entry name" value="Riboflavin_synthase-like_b-brl"/>
</dbReference>
<dbReference type="PROSITE" id="PS00197">
    <property type="entry name" value="2FE2S_FER_1"/>
    <property type="match status" value="1"/>
</dbReference>
<dbReference type="InterPro" id="IPR006058">
    <property type="entry name" value="2Fe2S_fd_BS"/>
</dbReference>
<organism evidence="9 10">
    <name type="scientific">Paenirhodobacter hankyongi</name>
    <dbReference type="NCBI Taxonomy" id="2294033"/>
    <lineage>
        <taxon>Bacteria</taxon>
        <taxon>Pseudomonadati</taxon>
        <taxon>Pseudomonadota</taxon>
        <taxon>Alphaproteobacteria</taxon>
        <taxon>Rhodobacterales</taxon>
        <taxon>Rhodobacter group</taxon>
        <taxon>Paenirhodobacter</taxon>
    </lineage>
</organism>
<dbReference type="RefSeq" id="WP_121534670.1">
    <property type="nucleotide sequence ID" value="NZ_RCHI01000019.1"/>
</dbReference>
<dbReference type="InterPro" id="IPR039261">
    <property type="entry name" value="FNR_nucleotide-bd"/>
</dbReference>
<dbReference type="PROSITE" id="PS51085">
    <property type="entry name" value="2FE2S_FER_2"/>
    <property type="match status" value="1"/>
</dbReference>
<dbReference type="SUPFAM" id="SSF63380">
    <property type="entry name" value="Riboflavin synthase domain-like"/>
    <property type="match status" value="1"/>
</dbReference>
<dbReference type="Gene3D" id="3.40.50.80">
    <property type="entry name" value="Nucleotide-binding domain of ferredoxin-NADP reductase (FNR) module"/>
    <property type="match status" value="1"/>
</dbReference>
<evidence type="ECO:0000256" key="2">
    <source>
        <dbReference type="ARBA" id="ARBA00022714"/>
    </source>
</evidence>
<dbReference type="CDD" id="cd06185">
    <property type="entry name" value="PDR_like"/>
    <property type="match status" value="1"/>
</dbReference>
<feature type="domain" description="2Fe-2S ferredoxin-type" evidence="7">
    <location>
        <begin position="232"/>
        <end position="318"/>
    </location>
</feature>
<dbReference type="InterPro" id="IPR017927">
    <property type="entry name" value="FAD-bd_FR_type"/>
</dbReference>
<keyword evidence="6" id="KW-0411">Iron-sulfur</keyword>
<keyword evidence="5" id="KW-0408">Iron</keyword>
<sequence>MTADRFLLRITRIAPLAEGVLAITLAAPDGAPLPAAAPGAHVEIEIPGVGLRPYSLTGDDPRRYEIAVALAAPGRGGSRRIHDGWRVGDEVRVSAPRDGFGPARANGPALLIAGGIGITPMLTIRRALIAAGRPVTLHHAARGAGGGLFPEALRAAPGAPVWHYDTACGPRPDLAALACSAPAGTEVWCCGPARMIDAALAAFAARPDVVLHVERFTAPAAPETPPADAGAFTVALARSGHRFTVAPHEPLLERLRAEGVLPETSCEGGVCGTCLTRVLGGAIAHHDYYLSAAEQAAGDRMLVCVSRGQPGTTLVLDL</sequence>
<evidence type="ECO:0000259" key="8">
    <source>
        <dbReference type="PROSITE" id="PS51384"/>
    </source>
</evidence>
<dbReference type="GO" id="GO:0016491">
    <property type="term" value="F:oxidoreductase activity"/>
    <property type="evidence" value="ECO:0007669"/>
    <property type="project" value="UniProtKB-KW"/>
</dbReference>
<evidence type="ECO:0000259" key="7">
    <source>
        <dbReference type="PROSITE" id="PS51085"/>
    </source>
</evidence>
<dbReference type="PRINTS" id="PR00409">
    <property type="entry name" value="PHDIOXRDTASE"/>
</dbReference>
<evidence type="ECO:0000256" key="4">
    <source>
        <dbReference type="ARBA" id="ARBA00023002"/>
    </source>
</evidence>
<evidence type="ECO:0000313" key="9">
    <source>
        <dbReference type="EMBL" id="RLL62825.1"/>
    </source>
</evidence>
<feature type="domain" description="FAD-binding FR-type" evidence="8">
    <location>
        <begin position="3"/>
        <end position="103"/>
    </location>
</feature>
<evidence type="ECO:0000256" key="5">
    <source>
        <dbReference type="ARBA" id="ARBA00023004"/>
    </source>
</evidence>
<dbReference type="InterPro" id="IPR001041">
    <property type="entry name" value="2Fe-2S_ferredoxin-type"/>
</dbReference>
<dbReference type="SUPFAM" id="SSF52343">
    <property type="entry name" value="Ferredoxin reductase-like, C-terminal NADP-linked domain"/>
    <property type="match status" value="1"/>
</dbReference>
<dbReference type="AlphaFoldDB" id="A0A421BKN9"/>
<keyword evidence="2" id="KW-0001">2Fe-2S</keyword>
<dbReference type="Proteomes" id="UP000279673">
    <property type="component" value="Unassembled WGS sequence"/>
</dbReference>
<proteinExistence type="predicted"/>
<dbReference type="InterPro" id="IPR012675">
    <property type="entry name" value="Beta-grasp_dom_sf"/>
</dbReference>
<keyword evidence="10" id="KW-1185">Reference proteome</keyword>
<dbReference type="PANTHER" id="PTHR47354:SF1">
    <property type="entry name" value="CARNITINE MONOOXYGENASE REDUCTASE SUBUNIT"/>
    <property type="match status" value="1"/>
</dbReference>
<evidence type="ECO:0000256" key="6">
    <source>
        <dbReference type="ARBA" id="ARBA00023014"/>
    </source>
</evidence>
<gene>
    <name evidence="9" type="ORF">DYS74_15955</name>
</gene>
<name>A0A421BKN9_9RHOB</name>
<dbReference type="Gene3D" id="3.10.20.30">
    <property type="match status" value="1"/>
</dbReference>
<dbReference type="GO" id="GO:0046872">
    <property type="term" value="F:metal ion binding"/>
    <property type="evidence" value="ECO:0007669"/>
    <property type="project" value="UniProtKB-KW"/>
</dbReference>
<keyword evidence="4" id="KW-0560">Oxidoreductase</keyword>
<dbReference type="Gene3D" id="2.40.30.10">
    <property type="entry name" value="Translation factors"/>
    <property type="match status" value="1"/>
</dbReference>
<dbReference type="EMBL" id="RCHI01000019">
    <property type="protein sequence ID" value="RLL62825.1"/>
    <property type="molecule type" value="Genomic_DNA"/>
</dbReference>
<keyword evidence="3" id="KW-0479">Metal-binding</keyword>
<comment type="caution">
    <text evidence="9">The sequence shown here is derived from an EMBL/GenBank/DDBJ whole genome shotgun (WGS) entry which is preliminary data.</text>
</comment>